<dbReference type="EMBL" id="SZQA01000029">
    <property type="protein sequence ID" value="TKK85216.1"/>
    <property type="molecule type" value="Genomic_DNA"/>
</dbReference>
<evidence type="ECO:0000313" key="2">
    <source>
        <dbReference type="Proteomes" id="UP000308705"/>
    </source>
</evidence>
<dbReference type="SUPFAM" id="SSF51735">
    <property type="entry name" value="NAD(P)-binding Rossmann-fold domains"/>
    <property type="match status" value="1"/>
</dbReference>
<evidence type="ECO:0000313" key="1">
    <source>
        <dbReference type="EMBL" id="TKK85216.1"/>
    </source>
</evidence>
<dbReference type="Gene3D" id="3.40.50.720">
    <property type="entry name" value="NAD(P)-binding Rossmann-like Domain"/>
    <property type="match status" value="1"/>
</dbReference>
<dbReference type="AlphaFoldDB" id="A0A4U3MC67"/>
<dbReference type="PANTHER" id="PTHR43431:SF7">
    <property type="entry name" value="OXIDOREDUCTASE, SHORT CHAIN DEHYDROGENASE_REDUCTASE FAMILY (AFU_ORTHOLOGUE AFUA_5G14000)"/>
    <property type="match status" value="1"/>
</dbReference>
<dbReference type="Proteomes" id="UP000308705">
    <property type="component" value="Unassembled WGS sequence"/>
</dbReference>
<protein>
    <submittedName>
        <fullName evidence="1">SDR family oxidoreductase</fullName>
    </submittedName>
</protein>
<dbReference type="RefSeq" id="WP_137249780.1">
    <property type="nucleotide sequence ID" value="NZ_SZQA01000029.1"/>
</dbReference>
<sequence>MFGAGSGLGTALARRFGKEGFRVALVARRAERLQATVDELAAEGIEAAAFPADLSDPAIARPTVEAIRDRFGRIDVVSYQPLPGGTSFIPARELDSARLAPLVNLFLLTPVEIAHTVVPEMIERGDGGFIVTGGFTA</sequence>
<comment type="caution">
    <text evidence="1">The sequence shown here is derived from an EMBL/GenBank/DDBJ whole genome shotgun (WGS) entry which is preliminary data.</text>
</comment>
<proteinExistence type="predicted"/>
<organism evidence="1 2">
    <name type="scientific">Herbidospora galbida</name>
    <dbReference type="NCBI Taxonomy" id="2575442"/>
    <lineage>
        <taxon>Bacteria</taxon>
        <taxon>Bacillati</taxon>
        <taxon>Actinomycetota</taxon>
        <taxon>Actinomycetes</taxon>
        <taxon>Streptosporangiales</taxon>
        <taxon>Streptosporangiaceae</taxon>
        <taxon>Herbidospora</taxon>
    </lineage>
</organism>
<dbReference type="OrthoDB" id="9799818at2"/>
<dbReference type="PANTHER" id="PTHR43431">
    <property type="entry name" value="OXIDOREDUCTASE, SHORT CHAIN DEHYDROGENASE/REDUCTASE FAMILY (AFU_ORTHOLOGUE AFUA_5G14000)"/>
    <property type="match status" value="1"/>
</dbReference>
<accession>A0A4U3MC67</accession>
<name>A0A4U3MC67_9ACTN</name>
<reference evidence="1 2" key="1">
    <citation type="submission" date="2019-04" db="EMBL/GenBank/DDBJ databases">
        <title>Herbidospora sp. NEAU-GS14.nov., a novel actinomycete isolated from soil.</title>
        <authorList>
            <person name="Han L."/>
        </authorList>
    </citation>
    <scope>NUCLEOTIDE SEQUENCE [LARGE SCALE GENOMIC DNA]</scope>
    <source>
        <strain evidence="1 2">NEAU-GS14</strain>
    </source>
</reference>
<keyword evidence="2" id="KW-1185">Reference proteome</keyword>
<dbReference type="InterPro" id="IPR002347">
    <property type="entry name" value="SDR_fam"/>
</dbReference>
<dbReference type="Pfam" id="PF00106">
    <property type="entry name" value="adh_short"/>
    <property type="match status" value="1"/>
</dbReference>
<dbReference type="InterPro" id="IPR036291">
    <property type="entry name" value="NAD(P)-bd_dom_sf"/>
</dbReference>
<gene>
    <name evidence="1" type="ORF">FDA94_26450</name>
</gene>